<dbReference type="GO" id="GO:0004788">
    <property type="term" value="F:thiamine diphosphokinase activity"/>
    <property type="evidence" value="ECO:0007669"/>
    <property type="project" value="InterPro"/>
</dbReference>
<dbReference type="InterPro" id="IPR036759">
    <property type="entry name" value="TPK_catalytic_sf"/>
</dbReference>
<sequence>MAHHNESRRLRRVVRRPTHKFVTISHMKLTGLLARNQEALPGVTGVARVDRRTRELLRRVSAGDIVVLDQLDLDRATADALVAAEVAAVVNASPSISGRFPNLGPEILVAAGIPLVDSVGGELLRTVKDGTKLRVFEGVVYLGERQLASGDEQTAESVADQMIEAKAGMSTQLEAFSANTIEFLRRERTLILDGVGVPDLRMQLRDRHVLVVAGGNGHAEDLKRLKKYIGEHRPVLVGVDAGADTLRAQGHTPDVIVGDPHGIGAGTLRSGAEVVVPAQPDGHAPGVERIQDLGIGAVTFPASGNSEDLALLLADAHGASLVVTVGFQATLREFLDHGRSGSNPSTFLTRLKLGTKLVDGKAVATLHRSRVSLGAVALLVLAAVVVVIAALLVSDVGSVYLDWIQHTWTTFTTWVKGLFR</sequence>
<evidence type="ECO:0000256" key="2">
    <source>
        <dbReference type="ARBA" id="ARBA00022741"/>
    </source>
</evidence>
<dbReference type="GO" id="GO:0009229">
    <property type="term" value="P:thiamine diphosphate biosynthetic process"/>
    <property type="evidence" value="ECO:0007669"/>
    <property type="project" value="InterPro"/>
</dbReference>
<reference evidence="7 8" key="1">
    <citation type="submission" date="2016-10" db="EMBL/GenBank/DDBJ databases">
        <authorList>
            <person name="de Groot N.N."/>
        </authorList>
    </citation>
    <scope>NUCLEOTIDE SEQUENCE [LARGE SCALE GENOMIC DNA]</scope>
    <source>
        <strain evidence="7 8">DSM 44993</strain>
    </source>
</reference>
<proteinExistence type="predicted"/>
<evidence type="ECO:0000256" key="1">
    <source>
        <dbReference type="ARBA" id="ARBA00022679"/>
    </source>
</evidence>
<evidence type="ECO:0000313" key="7">
    <source>
        <dbReference type="EMBL" id="SEP53173.1"/>
    </source>
</evidence>
<keyword evidence="8" id="KW-1185">Reference proteome</keyword>
<dbReference type="Pfam" id="PF12555">
    <property type="entry name" value="SteA-like_C"/>
    <property type="match status" value="1"/>
</dbReference>
<dbReference type="GO" id="GO:0005524">
    <property type="term" value="F:ATP binding"/>
    <property type="evidence" value="ECO:0007669"/>
    <property type="project" value="UniProtKB-KW"/>
</dbReference>
<keyword evidence="5" id="KW-1133">Transmembrane helix</keyword>
<name>A0A1H8YM73_9PSEU</name>
<dbReference type="STRING" id="394193.SAMN04489732_12511"/>
<dbReference type="EMBL" id="FOEF01000025">
    <property type="protein sequence ID" value="SEP53173.1"/>
    <property type="molecule type" value="Genomic_DNA"/>
</dbReference>
<keyword evidence="4" id="KW-0067">ATP-binding</keyword>
<keyword evidence="5" id="KW-0472">Membrane</keyword>
<feature type="domain" description="SteA-like C-terminal" evidence="6">
    <location>
        <begin position="361"/>
        <end position="411"/>
    </location>
</feature>
<keyword evidence="3" id="KW-0418">Kinase</keyword>
<organism evidence="7 8">
    <name type="scientific">Amycolatopsis saalfeldensis</name>
    <dbReference type="NCBI Taxonomy" id="394193"/>
    <lineage>
        <taxon>Bacteria</taxon>
        <taxon>Bacillati</taxon>
        <taxon>Actinomycetota</taxon>
        <taxon>Actinomycetes</taxon>
        <taxon>Pseudonocardiales</taxon>
        <taxon>Pseudonocardiaceae</taxon>
        <taxon>Amycolatopsis</taxon>
    </lineage>
</organism>
<keyword evidence="2" id="KW-0547">Nucleotide-binding</keyword>
<evidence type="ECO:0000259" key="6">
    <source>
        <dbReference type="Pfam" id="PF12555"/>
    </source>
</evidence>
<evidence type="ECO:0000256" key="5">
    <source>
        <dbReference type="SAM" id="Phobius"/>
    </source>
</evidence>
<dbReference type="Gene3D" id="3.40.50.10240">
    <property type="entry name" value="Thiamin pyrophosphokinase, catalytic domain"/>
    <property type="match status" value="1"/>
</dbReference>
<gene>
    <name evidence="7" type="ORF">SAMN04489732_12511</name>
</gene>
<accession>A0A1H8YM73</accession>
<dbReference type="AlphaFoldDB" id="A0A1H8YM73"/>
<evidence type="ECO:0000256" key="4">
    <source>
        <dbReference type="ARBA" id="ARBA00022840"/>
    </source>
</evidence>
<evidence type="ECO:0000313" key="8">
    <source>
        <dbReference type="Proteomes" id="UP000198582"/>
    </source>
</evidence>
<feature type="transmembrane region" description="Helical" evidence="5">
    <location>
        <begin position="371"/>
        <end position="393"/>
    </location>
</feature>
<dbReference type="InterPro" id="IPR047795">
    <property type="entry name" value="Put_SteA-like"/>
</dbReference>
<dbReference type="NCBIfam" id="NF040608">
    <property type="entry name" value="division_SteA"/>
    <property type="match status" value="1"/>
</dbReference>
<dbReference type="Proteomes" id="UP000198582">
    <property type="component" value="Unassembled WGS sequence"/>
</dbReference>
<protein>
    <submittedName>
        <fullName evidence="7">Uncharacterized membrane-anchored protein</fullName>
    </submittedName>
</protein>
<dbReference type="InterPro" id="IPR022215">
    <property type="entry name" value="SteA-like_C"/>
</dbReference>
<keyword evidence="5" id="KW-0812">Transmembrane</keyword>
<dbReference type="GO" id="GO:0016301">
    <property type="term" value="F:kinase activity"/>
    <property type="evidence" value="ECO:0007669"/>
    <property type="project" value="UniProtKB-KW"/>
</dbReference>
<dbReference type="SUPFAM" id="SSF63999">
    <property type="entry name" value="Thiamin pyrophosphokinase, catalytic domain"/>
    <property type="match status" value="1"/>
</dbReference>
<evidence type="ECO:0000256" key="3">
    <source>
        <dbReference type="ARBA" id="ARBA00022777"/>
    </source>
</evidence>
<keyword evidence="1" id="KW-0808">Transferase</keyword>